<dbReference type="PANTHER" id="PTHR14386">
    <property type="entry name" value="PROTEIN FAM204A"/>
    <property type="match status" value="1"/>
</dbReference>
<evidence type="ECO:0000256" key="1">
    <source>
        <dbReference type="SAM" id="MobiDB-lite"/>
    </source>
</evidence>
<reference evidence="3" key="2">
    <citation type="journal article" date="2017" name="Sci. Adv.">
        <title>A tail of two voltages: Proteomic comparison of the three electric organs of the electric eel.</title>
        <authorList>
            <person name="Traeger L.L."/>
            <person name="Sabat G."/>
            <person name="Barrett-Wilt G.A."/>
            <person name="Wells G.B."/>
            <person name="Sussman M.R."/>
        </authorList>
    </citation>
    <scope>NUCLEOTIDE SEQUENCE [LARGE SCALE GENOMIC DNA]</scope>
</reference>
<dbReference type="GeneTree" id="ENSGT00390000008978"/>
<dbReference type="Ensembl" id="ENSEEET00000045133.2">
    <property type="protein sequence ID" value="ENSEEEP00000044629.2"/>
    <property type="gene ID" value="ENSEEEG00000021071.2"/>
</dbReference>
<feature type="compositionally biased region" description="Polar residues" evidence="1">
    <location>
        <begin position="25"/>
        <end position="40"/>
    </location>
</feature>
<name>A0A4W4H7Q8_ELEEL</name>
<gene>
    <name evidence="2" type="primary">FAM204A</name>
</gene>
<evidence type="ECO:0000313" key="2">
    <source>
        <dbReference type="Ensembl" id="ENSEEEP00000044629.2"/>
    </source>
</evidence>
<feature type="region of interest" description="Disordered" evidence="1">
    <location>
        <begin position="98"/>
        <end position="133"/>
    </location>
</feature>
<reference evidence="2" key="5">
    <citation type="submission" date="2025-09" db="UniProtKB">
        <authorList>
            <consortium name="Ensembl"/>
        </authorList>
    </citation>
    <scope>IDENTIFICATION</scope>
</reference>
<sequence>MYSGLLPKGICEAELSTDEDDDGVPNTQSKTDGQSDSPTKLNHYLSLSQSVLSSASQKKTDCDGCCTVANVQNDPSLKDCLPGVRLDLWQKFKVIQKEKEVQKTKQPQPKKRRKKHHQKGGAEEQDDSEKREKARMKHWEELTEYFGINDRFQPPACGRLPLKSSLEKSMESAIAEGDYGKAEELSDRLASRELAVKITEAAGCRDFARTKQEEASHAAQKRRGLVAWGFEAKKRWETKSNMGYM</sequence>
<accession>A0A4W4H7Q8</accession>
<dbReference type="STRING" id="8005.ENSEEEP00000044629"/>
<feature type="region of interest" description="Disordered" evidence="1">
    <location>
        <begin position="14"/>
        <end position="41"/>
    </location>
</feature>
<dbReference type="PANTHER" id="PTHR14386:SF2">
    <property type="entry name" value="PROTEIN FAM204A"/>
    <property type="match status" value="1"/>
</dbReference>
<evidence type="ECO:0008006" key="4">
    <source>
        <dbReference type="Google" id="ProtNLM"/>
    </source>
</evidence>
<keyword evidence="3" id="KW-1185">Reference proteome</keyword>
<dbReference type="GeneID" id="113585936"/>
<dbReference type="RefSeq" id="XP_026879546.1">
    <property type="nucleotide sequence ID" value="XM_027023745.2"/>
</dbReference>
<evidence type="ECO:0000313" key="3">
    <source>
        <dbReference type="Proteomes" id="UP000314983"/>
    </source>
</evidence>
<dbReference type="AlphaFoldDB" id="A0A4W4H7Q8"/>
<reference evidence="2" key="3">
    <citation type="submission" date="2020-05" db="EMBL/GenBank/DDBJ databases">
        <title>Electrophorus electricus (electric eel) genome, fEleEle1, primary haplotype.</title>
        <authorList>
            <person name="Myers G."/>
            <person name="Meyer A."/>
            <person name="Fedrigo O."/>
            <person name="Formenti G."/>
            <person name="Rhie A."/>
            <person name="Tracey A."/>
            <person name="Sims Y."/>
            <person name="Jarvis E.D."/>
        </authorList>
    </citation>
    <scope>NUCLEOTIDE SEQUENCE [LARGE SCALE GENOMIC DNA]</scope>
</reference>
<reference evidence="3" key="1">
    <citation type="journal article" date="2014" name="Science">
        <title>Nonhuman genetics. Genomic basis for the convergent evolution of electric organs.</title>
        <authorList>
            <person name="Gallant J.R."/>
            <person name="Traeger L.L."/>
            <person name="Volkening J.D."/>
            <person name="Moffett H."/>
            <person name="Chen P.H."/>
            <person name="Novina C.D."/>
            <person name="Phillips G.N.Jr."/>
            <person name="Anand R."/>
            <person name="Wells G.B."/>
            <person name="Pinch M."/>
            <person name="Guth R."/>
            <person name="Unguez G.A."/>
            <person name="Albert J.S."/>
            <person name="Zakon H.H."/>
            <person name="Samanta M.P."/>
            <person name="Sussman M.R."/>
        </authorList>
    </citation>
    <scope>NUCLEOTIDE SEQUENCE [LARGE SCALE GENOMIC DNA]</scope>
</reference>
<dbReference type="InterPro" id="IPR037690">
    <property type="entry name" value="FAM204A"/>
</dbReference>
<dbReference type="OMA" id="REKHWKE"/>
<organism evidence="2 3">
    <name type="scientific">Electrophorus electricus</name>
    <name type="common">Electric eel</name>
    <name type="synonym">Gymnotus electricus</name>
    <dbReference type="NCBI Taxonomy" id="8005"/>
    <lineage>
        <taxon>Eukaryota</taxon>
        <taxon>Metazoa</taxon>
        <taxon>Chordata</taxon>
        <taxon>Craniata</taxon>
        <taxon>Vertebrata</taxon>
        <taxon>Euteleostomi</taxon>
        <taxon>Actinopterygii</taxon>
        <taxon>Neopterygii</taxon>
        <taxon>Teleostei</taxon>
        <taxon>Ostariophysi</taxon>
        <taxon>Gymnotiformes</taxon>
        <taxon>Gymnotoidei</taxon>
        <taxon>Gymnotidae</taxon>
        <taxon>Electrophorus</taxon>
    </lineage>
</organism>
<reference evidence="2" key="4">
    <citation type="submission" date="2025-08" db="UniProtKB">
        <authorList>
            <consortium name="Ensembl"/>
        </authorList>
    </citation>
    <scope>IDENTIFICATION</scope>
</reference>
<proteinExistence type="predicted"/>
<dbReference type="Proteomes" id="UP000314983">
    <property type="component" value="Chromosome 11"/>
</dbReference>
<feature type="compositionally biased region" description="Basic residues" evidence="1">
    <location>
        <begin position="108"/>
        <end position="119"/>
    </location>
</feature>
<protein>
    <recommendedName>
        <fullName evidence="4">Family with sequence similarity 204 member A</fullName>
    </recommendedName>
</protein>